<dbReference type="InterPro" id="IPR020811">
    <property type="entry name" value="Enolase_N"/>
</dbReference>
<dbReference type="InterPro" id="IPR036849">
    <property type="entry name" value="Enolase-like_C_sf"/>
</dbReference>
<dbReference type="GO" id="GO:0000015">
    <property type="term" value="C:phosphopyruvate hydratase complex"/>
    <property type="evidence" value="ECO:0007669"/>
    <property type="project" value="InterPro"/>
</dbReference>
<feature type="active site" description="Proton acceptor" evidence="7">
    <location>
        <position position="353"/>
    </location>
</feature>
<keyword evidence="6" id="KW-0456">Lyase</keyword>
<keyword evidence="9" id="KW-0479">Metal-binding</keyword>
<dbReference type="InterPro" id="IPR020809">
    <property type="entry name" value="Enolase_CS"/>
</dbReference>
<comment type="cofactor">
    <cofactor evidence="9">
        <name>Mg(2+)</name>
        <dbReference type="ChEBI" id="CHEBI:18420"/>
    </cofactor>
    <text evidence="9">Mg(2+) is required for catalysis and for stabilizing the dimer.</text>
</comment>
<evidence type="ECO:0000256" key="7">
    <source>
        <dbReference type="PIRSR" id="PIRSR001400-1"/>
    </source>
</evidence>
<sequence length="445" mass="47979">MVTIASIKARQIFDSRGNPTVEVDVILSDGTLARAAVPSGASTGIYEALELRDGGSDYLGKGVSKAVNNVNTIIAPALIGKDPTAQVEIDNYMVQELDGTKNEWGWCKQKLGANAILAVSLAICKAGASVNKIPLYQHIANIAGNKTLVLPVPAFNVINGGSHAGNKLAMQEFMILPVGASSFTEAMKMGVEVYHNLKSVIKKKYGQDATNVGDEGGFAPNIQENKEGLELLKTAIEKAGYTGKVVIGMDVAASEFYTEKDQKYDLNFKEENNNGSQKISGDQLKDVYKSFASEYPIVSIEDPFDQDDWTHYAKMTEEIGAEVQIVGDDLLVTNPTRVAKAIAEKTCNALLLKVNQIGSVTESIEAVRMSKRAGWGVMASHRSGETEDTFIADLSVGLSTGQIKTGAPCRSERLAKYNQLLRIEEELGDKAIYAGANFRAPVEPY</sequence>
<evidence type="ECO:0000256" key="5">
    <source>
        <dbReference type="ARBA" id="ARBA00023152"/>
    </source>
</evidence>
<keyword evidence="5" id="KW-0324">Glycolysis</keyword>
<evidence type="ECO:0000256" key="4">
    <source>
        <dbReference type="ARBA" id="ARBA00022842"/>
    </source>
</evidence>
<evidence type="ECO:0000259" key="11">
    <source>
        <dbReference type="SMART" id="SM01193"/>
    </source>
</evidence>
<dbReference type="Pfam" id="PF03952">
    <property type="entry name" value="Enolase_N"/>
    <property type="match status" value="1"/>
</dbReference>
<feature type="binding site" evidence="8">
    <location>
        <position position="404"/>
    </location>
    <ligand>
        <name>substrate</name>
    </ligand>
</feature>
<dbReference type="PANTHER" id="PTHR11902:SF46">
    <property type="entry name" value="ENOLASE 2"/>
    <property type="match status" value="1"/>
</dbReference>
<feature type="active site" description="Proton donor" evidence="7">
    <location>
        <position position="215"/>
    </location>
</feature>
<keyword evidence="13" id="KW-1185">Reference proteome</keyword>
<feature type="binding site" evidence="8">
    <location>
        <position position="163"/>
    </location>
    <ligand>
        <name>substrate</name>
    </ligand>
</feature>
<dbReference type="SFLD" id="SFLDG00178">
    <property type="entry name" value="enolase"/>
    <property type="match status" value="1"/>
</dbReference>
<dbReference type="Gene3D" id="3.20.20.120">
    <property type="entry name" value="Enolase-like C-terminal domain"/>
    <property type="match status" value="1"/>
</dbReference>
<proteinExistence type="inferred from homology"/>
<feature type="binding site" evidence="9">
    <location>
        <position position="328"/>
    </location>
    <ligand>
        <name>Mg(2+)</name>
        <dbReference type="ChEBI" id="CHEBI:18420"/>
    </ligand>
</feature>
<dbReference type="OrthoDB" id="1739814at2759"/>
<comment type="pathway">
    <text evidence="1">Carbohydrate degradation; glycolysis; pyruvate from D-glyceraldehyde 3-phosphate: step 4/5.</text>
</comment>
<dbReference type="GO" id="GO:0004634">
    <property type="term" value="F:phosphopyruvate hydratase activity"/>
    <property type="evidence" value="ECO:0007669"/>
    <property type="project" value="UniProtKB-EC"/>
</dbReference>
<evidence type="ECO:0000256" key="6">
    <source>
        <dbReference type="ARBA" id="ARBA00023239"/>
    </source>
</evidence>
<reference evidence="12" key="1">
    <citation type="submission" date="2020-01" db="EMBL/GenBank/DDBJ databases">
        <title>Genome sequence of Kobresia littledalei, the first chromosome-level genome in the family Cyperaceae.</title>
        <authorList>
            <person name="Qu G."/>
        </authorList>
    </citation>
    <scope>NUCLEOTIDE SEQUENCE</scope>
    <source>
        <strain evidence="12">C.B.Clarke</strain>
        <tissue evidence="12">Leaf</tissue>
    </source>
</reference>
<dbReference type="PANTHER" id="PTHR11902">
    <property type="entry name" value="ENOLASE"/>
    <property type="match status" value="1"/>
</dbReference>
<feature type="binding site" evidence="9">
    <location>
        <position position="250"/>
    </location>
    <ligand>
        <name>Mg(2+)</name>
        <dbReference type="ChEBI" id="CHEBI:18420"/>
    </ligand>
</feature>
<evidence type="ECO:0000259" key="10">
    <source>
        <dbReference type="SMART" id="SM01192"/>
    </source>
</evidence>
<protein>
    <recommendedName>
        <fullName evidence="3">phosphopyruvate hydratase</fullName>
        <ecNumber evidence="3">4.2.1.11</ecNumber>
    </recommendedName>
</protein>
<dbReference type="SUPFAM" id="SSF51604">
    <property type="entry name" value="Enolase C-terminal domain-like"/>
    <property type="match status" value="1"/>
</dbReference>
<dbReference type="InterPro" id="IPR000941">
    <property type="entry name" value="Enolase"/>
</dbReference>
<dbReference type="PIRSF" id="PIRSF001400">
    <property type="entry name" value="Enolase"/>
    <property type="match status" value="1"/>
</dbReference>
<dbReference type="SUPFAM" id="SSF54826">
    <property type="entry name" value="Enolase N-terminal domain-like"/>
    <property type="match status" value="1"/>
</dbReference>
<dbReference type="HAMAP" id="MF_00318">
    <property type="entry name" value="Enolase"/>
    <property type="match status" value="1"/>
</dbReference>
<evidence type="ECO:0000256" key="2">
    <source>
        <dbReference type="ARBA" id="ARBA00009604"/>
    </source>
</evidence>
<comment type="similarity">
    <text evidence="2">Belongs to the enolase family.</text>
</comment>
<evidence type="ECO:0000313" key="13">
    <source>
        <dbReference type="Proteomes" id="UP000623129"/>
    </source>
</evidence>
<organism evidence="12 13">
    <name type="scientific">Carex littledalei</name>
    <dbReference type="NCBI Taxonomy" id="544730"/>
    <lineage>
        <taxon>Eukaryota</taxon>
        <taxon>Viridiplantae</taxon>
        <taxon>Streptophyta</taxon>
        <taxon>Embryophyta</taxon>
        <taxon>Tracheophyta</taxon>
        <taxon>Spermatophyta</taxon>
        <taxon>Magnoliopsida</taxon>
        <taxon>Liliopsida</taxon>
        <taxon>Poales</taxon>
        <taxon>Cyperaceae</taxon>
        <taxon>Cyperoideae</taxon>
        <taxon>Cariceae</taxon>
        <taxon>Carex</taxon>
        <taxon>Carex subgen. Euthyceras</taxon>
    </lineage>
</organism>
<dbReference type="InterPro" id="IPR029017">
    <property type="entry name" value="Enolase-like_N"/>
</dbReference>
<feature type="binding site" evidence="8">
    <location>
        <position position="172"/>
    </location>
    <ligand>
        <name>substrate</name>
    </ligand>
</feature>
<dbReference type="SMART" id="SM01193">
    <property type="entry name" value="Enolase_N"/>
    <property type="match status" value="1"/>
</dbReference>
<dbReference type="NCBIfam" id="TIGR01060">
    <property type="entry name" value="eno"/>
    <property type="match status" value="1"/>
</dbReference>
<dbReference type="UniPathway" id="UPA00109">
    <property type="reaction ID" value="UER00187"/>
</dbReference>
<dbReference type="Proteomes" id="UP000623129">
    <property type="component" value="Unassembled WGS sequence"/>
</dbReference>
<keyword evidence="4 9" id="KW-0460">Magnesium</keyword>
<dbReference type="AlphaFoldDB" id="A0A833QSV6"/>
<dbReference type="InterPro" id="IPR020810">
    <property type="entry name" value="Enolase_C"/>
</dbReference>
<dbReference type="SFLD" id="SFLDF00002">
    <property type="entry name" value="enolase"/>
    <property type="match status" value="1"/>
</dbReference>
<dbReference type="PROSITE" id="PS00164">
    <property type="entry name" value="ENOLASE"/>
    <property type="match status" value="1"/>
</dbReference>
<accession>A0A833QSV6</accession>
<dbReference type="CDD" id="cd03313">
    <property type="entry name" value="enolase"/>
    <property type="match status" value="1"/>
</dbReference>
<dbReference type="GO" id="GO:0000287">
    <property type="term" value="F:magnesium ion binding"/>
    <property type="evidence" value="ECO:0007669"/>
    <property type="project" value="InterPro"/>
</dbReference>
<evidence type="ECO:0000256" key="1">
    <source>
        <dbReference type="ARBA" id="ARBA00005031"/>
    </source>
</evidence>
<dbReference type="SFLD" id="SFLDS00001">
    <property type="entry name" value="Enolase"/>
    <property type="match status" value="1"/>
</dbReference>
<feature type="binding site" evidence="8">
    <location>
        <position position="328"/>
    </location>
    <ligand>
        <name>substrate</name>
    </ligand>
</feature>
<dbReference type="EC" id="4.2.1.11" evidence="3"/>
<dbReference type="Gene3D" id="3.30.390.10">
    <property type="entry name" value="Enolase-like, N-terminal domain"/>
    <property type="match status" value="1"/>
</dbReference>
<feature type="binding site" evidence="8">
    <location>
        <begin position="380"/>
        <end position="383"/>
    </location>
    <ligand>
        <name>substrate</name>
    </ligand>
</feature>
<gene>
    <name evidence="12" type="ORF">FCM35_KLT10883</name>
</gene>
<evidence type="ECO:0000256" key="3">
    <source>
        <dbReference type="ARBA" id="ARBA00012058"/>
    </source>
</evidence>
<feature type="domain" description="Enolase N-terminal" evidence="11">
    <location>
        <begin position="4"/>
        <end position="139"/>
    </location>
</feature>
<dbReference type="GO" id="GO:0006096">
    <property type="term" value="P:glycolytic process"/>
    <property type="evidence" value="ECO:0007669"/>
    <property type="project" value="UniProtKB-UniPathway"/>
</dbReference>
<feature type="binding site" evidence="8">
    <location>
        <position position="301"/>
    </location>
    <ligand>
        <name>substrate</name>
    </ligand>
</feature>
<dbReference type="SMART" id="SM01192">
    <property type="entry name" value="Enolase_C"/>
    <property type="match status" value="1"/>
</dbReference>
<dbReference type="EMBL" id="SWLB01000021">
    <property type="protein sequence ID" value="KAF3324726.1"/>
    <property type="molecule type" value="Genomic_DNA"/>
</dbReference>
<feature type="domain" description="Enolase C-terminal TIM barrel" evidence="10">
    <location>
        <begin position="147"/>
        <end position="441"/>
    </location>
</feature>
<dbReference type="FunFam" id="3.20.20.120:FF:000002">
    <property type="entry name" value="Enolase 1"/>
    <property type="match status" value="1"/>
</dbReference>
<comment type="caution">
    <text evidence="12">The sequence shown here is derived from an EMBL/GenBank/DDBJ whole genome shotgun (WGS) entry which is preliminary data.</text>
</comment>
<evidence type="ECO:0000256" key="9">
    <source>
        <dbReference type="PIRSR" id="PIRSR001400-3"/>
    </source>
</evidence>
<dbReference type="FunFam" id="3.30.390.10:FF:000001">
    <property type="entry name" value="Enolase"/>
    <property type="match status" value="1"/>
</dbReference>
<evidence type="ECO:0000313" key="12">
    <source>
        <dbReference type="EMBL" id="KAF3324726.1"/>
    </source>
</evidence>
<name>A0A833QSV6_9POAL</name>
<dbReference type="Pfam" id="PF00113">
    <property type="entry name" value="Enolase_C"/>
    <property type="match status" value="1"/>
</dbReference>
<dbReference type="PRINTS" id="PR00148">
    <property type="entry name" value="ENOLASE"/>
</dbReference>
<feature type="binding site" evidence="9">
    <location>
        <position position="301"/>
    </location>
    <ligand>
        <name>Mg(2+)</name>
        <dbReference type="ChEBI" id="CHEBI:18420"/>
    </ligand>
</feature>
<evidence type="ECO:0000256" key="8">
    <source>
        <dbReference type="PIRSR" id="PIRSR001400-2"/>
    </source>
</evidence>